<dbReference type="GO" id="GO:0000124">
    <property type="term" value="C:SAGA complex"/>
    <property type="evidence" value="ECO:0007669"/>
    <property type="project" value="InterPro"/>
</dbReference>
<evidence type="ECO:0000256" key="1">
    <source>
        <dbReference type="SAM" id="MobiDB-lite"/>
    </source>
</evidence>
<keyword evidence="3" id="KW-1185">Reference proteome</keyword>
<sequence length="161" mass="18347">MDGLTSTVSSNIKIPETIVITNETNEGLKDERKKTQKRPNSLISAEEFPRKKQKIKKSWKKKKIIRRNKGVIDLDIQCGVIAPPDNTPCTRSLNCKKHSLASKRNVGRSQSYVILLIKYQKNKKSIGRHQDNSVSKSNDNDKKDDIKKEVSTKEDNNSLEK</sequence>
<dbReference type="InterPro" id="IPR013243">
    <property type="entry name" value="SCA7_dom"/>
</dbReference>
<evidence type="ECO:0000313" key="3">
    <source>
        <dbReference type="Proteomes" id="UP000018888"/>
    </source>
</evidence>
<comment type="caution">
    <text evidence="2">The sequence shown here is derived from an EMBL/GenBank/DDBJ whole genome shotgun (WGS) entry which is preliminary data.</text>
</comment>
<dbReference type="GO" id="GO:1904802">
    <property type="term" value="P:RITS complex assembly"/>
    <property type="evidence" value="ECO:0007669"/>
    <property type="project" value="TreeGrafter"/>
</dbReference>
<dbReference type="STRING" id="747089.A0A2H5TW57"/>
<dbReference type="AlphaFoldDB" id="A0A2H5TW57"/>
<feature type="region of interest" description="Disordered" evidence="1">
    <location>
        <begin position="123"/>
        <end position="161"/>
    </location>
</feature>
<dbReference type="PANTHER" id="PTHR47805:SF1">
    <property type="entry name" value="SAGA-ASSOCIATED FACTOR 73"/>
    <property type="match status" value="1"/>
</dbReference>
<dbReference type="Gene3D" id="6.10.140.1270">
    <property type="match status" value="1"/>
</dbReference>
<protein>
    <submittedName>
        <fullName evidence="2">Uncharacterized protein</fullName>
    </submittedName>
</protein>
<dbReference type="Pfam" id="PF08313">
    <property type="entry name" value="SCA7"/>
    <property type="match status" value="1"/>
</dbReference>
<accession>A0A2H5TW57</accession>
<gene>
    <name evidence="2" type="ORF">GLOIN_2v1669810</name>
</gene>
<evidence type="ECO:0000313" key="2">
    <source>
        <dbReference type="EMBL" id="POG65044.1"/>
    </source>
</evidence>
<dbReference type="GO" id="GO:0006357">
    <property type="term" value="P:regulation of transcription by RNA polymerase II"/>
    <property type="evidence" value="ECO:0007669"/>
    <property type="project" value="TreeGrafter"/>
</dbReference>
<feature type="region of interest" description="Disordered" evidence="1">
    <location>
        <begin position="25"/>
        <end position="44"/>
    </location>
</feature>
<dbReference type="GO" id="GO:0031048">
    <property type="term" value="P:regulatory ncRNA-mediated heterochromatin formation"/>
    <property type="evidence" value="ECO:0007669"/>
    <property type="project" value="TreeGrafter"/>
</dbReference>
<dbReference type="SMR" id="A0A2H5TW57"/>
<dbReference type="PANTHER" id="PTHR47805">
    <property type="entry name" value="SAGA-ASSOCIATED FACTOR 73"/>
    <property type="match status" value="1"/>
</dbReference>
<reference evidence="2 3" key="1">
    <citation type="journal article" date="2013" name="Proc. Natl. Acad. Sci. U.S.A.">
        <title>Genome of an arbuscular mycorrhizal fungus provides insight into the oldest plant symbiosis.</title>
        <authorList>
            <person name="Tisserant E."/>
            <person name="Malbreil M."/>
            <person name="Kuo A."/>
            <person name="Kohler A."/>
            <person name="Symeonidi A."/>
            <person name="Balestrini R."/>
            <person name="Charron P."/>
            <person name="Duensing N."/>
            <person name="Frei Dit Frey N."/>
            <person name="Gianinazzi-Pearson V."/>
            <person name="Gilbert L.B."/>
            <person name="Handa Y."/>
            <person name="Herr J.R."/>
            <person name="Hijri M."/>
            <person name="Koul R."/>
            <person name="Kawaguchi M."/>
            <person name="Krajinski F."/>
            <person name="Lammers P.J."/>
            <person name="Masclaux F.G."/>
            <person name="Murat C."/>
            <person name="Morin E."/>
            <person name="Ndikumana S."/>
            <person name="Pagni M."/>
            <person name="Petitpierre D."/>
            <person name="Requena N."/>
            <person name="Rosikiewicz P."/>
            <person name="Riley R."/>
            <person name="Saito K."/>
            <person name="San Clemente H."/>
            <person name="Shapiro H."/>
            <person name="van Tuinen D."/>
            <person name="Becard G."/>
            <person name="Bonfante P."/>
            <person name="Paszkowski U."/>
            <person name="Shachar-Hill Y.Y."/>
            <person name="Tuskan G.A."/>
            <person name="Young P.W."/>
            <person name="Sanders I.R."/>
            <person name="Henrissat B."/>
            <person name="Rensing S.A."/>
            <person name="Grigoriev I.V."/>
            <person name="Corradi N."/>
            <person name="Roux C."/>
            <person name="Martin F."/>
        </authorList>
    </citation>
    <scope>NUCLEOTIDE SEQUENCE [LARGE SCALE GENOMIC DNA]</scope>
    <source>
        <strain evidence="2 3">DAOM 197198</strain>
    </source>
</reference>
<proteinExistence type="predicted"/>
<feature type="compositionally biased region" description="Basic and acidic residues" evidence="1">
    <location>
        <begin position="138"/>
        <end position="161"/>
    </location>
</feature>
<name>A0A2H5TW57_RHIID</name>
<organism evidence="2 3">
    <name type="scientific">Rhizophagus irregularis (strain DAOM 181602 / DAOM 197198 / MUCL 43194)</name>
    <name type="common">Arbuscular mycorrhizal fungus</name>
    <name type="synonym">Glomus intraradices</name>
    <dbReference type="NCBI Taxonomy" id="747089"/>
    <lineage>
        <taxon>Eukaryota</taxon>
        <taxon>Fungi</taxon>
        <taxon>Fungi incertae sedis</taxon>
        <taxon>Mucoromycota</taxon>
        <taxon>Glomeromycotina</taxon>
        <taxon>Glomeromycetes</taxon>
        <taxon>Glomerales</taxon>
        <taxon>Glomeraceae</taxon>
        <taxon>Rhizophagus</taxon>
    </lineage>
</organism>
<reference evidence="2 3" key="2">
    <citation type="journal article" date="2018" name="New Phytol.">
        <title>High intraspecific genome diversity in the model arbuscular mycorrhizal symbiont Rhizophagus irregularis.</title>
        <authorList>
            <person name="Chen E.C.H."/>
            <person name="Morin E."/>
            <person name="Beaudet D."/>
            <person name="Noel J."/>
            <person name="Yildirir G."/>
            <person name="Ndikumana S."/>
            <person name="Charron P."/>
            <person name="St-Onge C."/>
            <person name="Giorgi J."/>
            <person name="Kruger M."/>
            <person name="Marton T."/>
            <person name="Ropars J."/>
            <person name="Grigoriev I.V."/>
            <person name="Hainaut M."/>
            <person name="Henrissat B."/>
            <person name="Roux C."/>
            <person name="Martin F."/>
            <person name="Corradi N."/>
        </authorList>
    </citation>
    <scope>NUCLEOTIDE SEQUENCE [LARGE SCALE GENOMIC DNA]</scope>
    <source>
        <strain evidence="2 3">DAOM 197198</strain>
    </source>
</reference>
<dbReference type="PROSITE" id="PS51505">
    <property type="entry name" value="SCA7"/>
    <property type="match status" value="1"/>
</dbReference>
<dbReference type="Proteomes" id="UP000018888">
    <property type="component" value="Unassembled WGS sequence"/>
</dbReference>
<dbReference type="InterPro" id="IPR037804">
    <property type="entry name" value="SGF73"/>
</dbReference>
<dbReference type="EMBL" id="AUPC02000224">
    <property type="protein sequence ID" value="POG65044.1"/>
    <property type="molecule type" value="Genomic_DNA"/>
</dbReference>
<dbReference type="VEuPathDB" id="FungiDB:RhiirFUN_016151"/>